<gene>
    <name evidence="2" type="ORF">A3J48_02350</name>
</gene>
<keyword evidence="1" id="KW-1133">Transmembrane helix</keyword>
<feature type="transmembrane region" description="Helical" evidence="1">
    <location>
        <begin position="47"/>
        <end position="65"/>
    </location>
</feature>
<protein>
    <submittedName>
        <fullName evidence="2">Uncharacterized protein</fullName>
    </submittedName>
</protein>
<dbReference type="AlphaFoldDB" id="A0A1F5P8R0"/>
<reference evidence="2 3" key="1">
    <citation type="journal article" date="2016" name="Nat. Commun.">
        <title>Thousands of microbial genomes shed light on interconnected biogeochemical processes in an aquifer system.</title>
        <authorList>
            <person name="Anantharaman K."/>
            <person name="Brown C.T."/>
            <person name="Hug L.A."/>
            <person name="Sharon I."/>
            <person name="Castelle C.J."/>
            <person name="Probst A.J."/>
            <person name="Thomas B.C."/>
            <person name="Singh A."/>
            <person name="Wilkins M.J."/>
            <person name="Karaoz U."/>
            <person name="Brodie E.L."/>
            <person name="Williams K.H."/>
            <person name="Hubbard S.S."/>
            <person name="Banfield J.F."/>
        </authorList>
    </citation>
    <scope>NUCLEOTIDE SEQUENCE [LARGE SCALE GENOMIC DNA]</scope>
</reference>
<proteinExistence type="predicted"/>
<name>A0A1F5P8R0_9BACT</name>
<feature type="transmembrane region" description="Helical" evidence="1">
    <location>
        <begin position="72"/>
        <end position="92"/>
    </location>
</feature>
<dbReference type="Proteomes" id="UP000176786">
    <property type="component" value="Unassembled WGS sequence"/>
</dbReference>
<evidence type="ECO:0000256" key="1">
    <source>
        <dbReference type="SAM" id="Phobius"/>
    </source>
</evidence>
<dbReference type="STRING" id="1817832.A3J48_02350"/>
<accession>A0A1F5P8R0</accession>
<sequence length="93" mass="10845">MALKPFQIFGSSSEPWKGHIPKGVWGRKTHWRRALCLPAEKGFNMKYFFIGLFILGSLFQLASFSDHPNKKIYRYLGWGIYILMFILANIFLS</sequence>
<evidence type="ECO:0000313" key="3">
    <source>
        <dbReference type="Proteomes" id="UP000176786"/>
    </source>
</evidence>
<keyword evidence="1" id="KW-0472">Membrane</keyword>
<organism evidence="2 3">
    <name type="scientific">Candidatus Doudnabacteria bacterium RIFCSPHIGHO2_02_FULL_46_11</name>
    <dbReference type="NCBI Taxonomy" id="1817832"/>
    <lineage>
        <taxon>Bacteria</taxon>
        <taxon>Candidatus Doudnaibacteriota</taxon>
    </lineage>
</organism>
<evidence type="ECO:0000313" key="2">
    <source>
        <dbReference type="EMBL" id="OGE86316.1"/>
    </source>
</evidence>
<comment type="caution">
    <text evidence="2">The sequence shown here is derived from an EMBL/GenBank/DDBJ whole genome shotgun (WGS) entry which is preliminary data.</text>
</comment>
<dbReference type="EMBL" id="MFES01000003">
    <property type="protein sequence ID" value="OGE86316.1"/>
    <property type="molecule type" value="Genomic_DNA"/>
</dbReference>
<keyword evidence="1" id="KW-0812">Transmembrane</keyword>